<feature type="compositionally biased region" description="Basic and acidic residues" evidence="3">
    <location>
        <begin position="27"/>
        <end position="37"/>
    </location>
</feature>
<dbReference type="Proteomes" id="UP001141552">
    <property type="component" value="Unassembled WGS sequence"/>
</dbReference>
<reference evidence="4" key="1">
    <citation type="submission" date="2022-02" db="EMBL/GenBank/DDBJ databases">
        <authorList>
            <person name="Henning P.M."/>
            <person name="McCubbin A.G."/>
            <person name="Shore J.S."/>
        </authorList>
    </citation>
    <scope>NUCLEOTIDE SEQUENCE</scope>
    <source>
        <strain evidence="4">F60SS</strain>
        <tissue evidence="4">Leaves</tissue>
    </source>
</reference>
<protein>
    <recommendedName>
        <fullName evidence="6">Endosulphine</fullName>
    </recommendedName>
</protein>
<dbReference type="GO" id="GO:0004864">
    <property type="term" value="F:protein phosphatase inhibitor activity"/>
    <property type="evidence" value="ECO:0007669"/>
    <property type="project" value="TreeGrafter"/>
</dbReference>
<evidence type="ECO:0000313" key="4">
    <source>
        <dbReference type="EMBL" id="KAJ4845694.1"/>
    </source>
</evidence>
<dbReference type="AlphaFoldDB" id="A0A9Q0GBN9"/>
<name>A0A9Q0GBN9_9ROSI</name>
<accession>A0A9Q0GBN9</accession>
<feature type="region of interest" description="Disordered" evidence="3">
    <location>
        <begin position="1"/>
        <end position="65"/>
    </location>
</feature>
<evidence type="ECO:0000313" key="5">
    <source>
        <dbReference type="Proteomes" id="UP001141552"/>
    </source>
</evidence>
<dbReference type="EMBL" id="JAKUCV010001601">
    <property type="protein sequence ID" value="KAJ4845694.1"/>
    <property type="molecule type" value="Genomic_DNA"/>
</dbReference>
<reference evidence="4" key="2">
    <citation type="journal article" date="2023" name="Plants (Basel)">
        <title>Annotation of the Turnera subulata (Passifloraceae) Draft Genome Reveals the S-Locus Evolved after the Divergence of Turneroideae from Passifloroideae in a Stepwise Manner.</title>
        <authorList>
            <person name="Henning P.M."/>
            <person name="Roalson E.H."/>
            <person name="Mir W."/>
            <person name="McCubbin A.G."/>
            <person name="Shore J.S."/>
        </authorList>
    </citation>
    <scope>NUCLEOTIDE SEQUENCE</scope>
    <source>
        <strain evidence="4">F60SS</strain>
    </source>
</reference>
<feature type="compositionally biased region" description="Basic and acidic residues" evidence="3">
    <location>
        <begin position="10"/>
        <end position="20"/>
    </location>
</feature>
<dbReference type="InterPro" id="IPR006760">
    <property type="entry name" value="Endosulphine"/>
</dbReference>
<dbReference type="OrthoDB" id="912757at2759"/>
<sequence length="161" mass="17784">MSNANVGDIKAQEFGDDKVTDQVQGEHTSENQNKDDTAENPMPTPQQEEETIKKKYGGILPKKKPLISKDHERAFFDSADWALGKQGAQKPKGPLEALRPKLQFFMLQPTHQQARSRRSAYAPADGGDDDGQEHASGEDENCKNDDEKDKTGTAEDLSSRG</sequence>
<dbReference type="PANTHER" id="PTHR10358:SF6">
    <property type="entry name" value="ENDOSULFINE, ISOFORM A"/>
    <property type="match status" value="1"/>
</dbReference>
<proteinExistence type="inferred from homology"/>
<feature type="compositionally biased region" description="Basic and acidic residues" evidence="3">
    <location>
        <begin position="132"/>
        <end position="161"/>
    </location>
</feature>
<evidence type="ECO:0000256" key="3">
    <source>
        <dbReference type="SAM" id="MobiDB-lite"/>
    </source>
</evidence>
<organism evidence="4 5">
    <name type="scientific">Turnera subulata</name>
    <dbReference type="NCBI Taxonomy" id="218843"/>
    <lineage>
        <taxon>Eukaryota</taxon>
        <taxon>Viridiplantae</taxon>
        <taxon>Streptophyta</taxon>
        <taxon>Embryophyta</taxon>
        <taxon>Tracheophyta</taxon>
        <taxon>Spermatophyta</taxon>
        <taxon>Magnoliopsida</taxon>
        <taxon>eudicotyledons</taxon>
        <taxon>Gunneridae</taxon>
        <taxon>Pentapetalae</taxon>
        <taxon>rosids</taxon>
        <taxon>fabids</taxon>
        <taxon>Malpighiales</taxon>
        <taxon>Passifloraceae</taxon>
        <taxon>Turnera</taxon>
    </lineage>
</organism>
<evidence type="ECO:0008006" key="6">
    <source>
        <dbReference type="Google" id="ProtNLM"/>
    </source>
</evidence>
<evidence type="ECO:0000256" key="1">
    <source>
        <dbReference type="ARBA" id="ARBA00010520"/>
    </source>
</evidence>
<dbReference type="Pfam" id="PF04667">
    <property type="entry name" value="Endosulfine"/>
    <property type="match status" value="1"/>
</dbReference>
<dbReference type="GO" id="GO:0005737">
    <property type="term" value="C:cytoplasm"/>
    <property type="evidence" value="ECO:0007669"/>
    <property type="project" value="TreeGrafter"/>
</dbReference>
<dbReference type="PANTHER" id="PTHR10358">
    <property type="entry name" value="ENDOSULFINE"/>
    <property type="match status" value="1"/>
</dbReference>
<comment type="similarity">
    <text evidence="1 2">Belongs to the endosulfine family.</text>
</comment>
<comment type="caution">
    <text evidence="4">The sequence shown here is derived from an EMBL/GenBank/DDBJ whole genome shotgun (WGS) entry which is preliminary data.</text>
</comment>
<keyword evidence="5" id="KW-1185">Reference proteome</keyword>
<feature type="region of interest" description="Disordered" evidence="3">
    <location>
        <begin position="104"/>
        <end position="161"/>
    </location>
</feature>
<evidence type="ECO:0000256" key="2">
    <source>
        <dbReference type="RuleBase" id="RU363120"/>
    </source>
</evidence>
<gene>
    <name evidence="4" type="ORF">Tsubulata_028775</name>
</gene>